<gene>
    <name evidence="3" type="primary">WBGene00107935</name>
</gene>
<keyword evidence="1" id="KW-0175">Coiled coil</keyword>
<dbReference type="GO" id="GO:0008017">
    <property type="term" value="F:microtubule binding"/>
    <property type="evidence" value="ECO:0000318"/>
    <property type="project" value="GO_Central"/>
</dbReference>
<evidence type="ECO:0000256" key="1">
    <source>
        <dbReference type="SAM" id="Coils"/>
    </source>
</evidence>
<feature type="coiled-coil region" evidence="1">
    <location>
        <begin position="104"/>
        <end position="219"/>
    </location>
</feature>
<accession>A0A8R1YGB7</accession>
<organism evidence="3 4">
    <name type="scientific">Pristionchus pacificus</name>
    <name type="common">Parasitic nematode worm</name>
    <dbReference type="NCBI Taxonomy" id="54126"/>
    <lineage>
        <taxon>Eukaryota</taxon>
        <taxon>Metazoa</taxon>
        <taxon>Ecdysozoa</taxon>
        <taxon>Nematoda</taxon>
        <taxon>Chromadorea</taxon>
        <taxon>Rhabditida</taxon>
        <taxon>Rhabditina</taxon>
        <taxon>Diplogasteromorpha</taxon>
        <taxon>Diplogasteroidea</taxon>
        <taxon>Neodiplogasteridae</taxon>
        <taxon>Pristionchus</taxon>
    </lineage>
</organism>
<sequence length="1374" mass="159444">MSCDNTITDYSPELPEMGDEEEKEKLNLRSIEDGEIFDTPLKDNKMERKRFGRWEDSEEDLRENEDNGEQKRIQTLEKEMELRKGFIIELNESKEKVAQLGRLLDDQVKKTRAAEARAEEMEKSIADEVRRICILIRMRDIIRNKDLESKILKLKGELRQLTAELMNSKNDPMSDRMIEELEGENKKLIREKESMRRQKDEADERVKNLEKKLADSVKNVFASFESSGGMEKGADKELFVMKTNMEIMKKELGATREINTKGATIALPNALKELSMLKEKNMQLENRDNLKLKLEKKTIDEIDVTTKKKYNEVVQERSKLLKENKDLLIRLTKLETAKWNNGGNGTMAKRAAPSHHFAPQPISKIETASPIAQANKKISDLQKKLVDLKKELDVAQKEVTKVHESKDQAIQESKRECGQLKRVIHQLQLENENLRQEKEREAPSNAYPHVNTVQRQQQQIKDLEEQLHRVHCEKNYIEEKHNGEIQSRQKLVTKMNDANEANHKLSQQVLQLQQQLQQSSVSPAETAEVKKIRDLNKNLQQRNDFLENENDFLKNEQANAPPPPPHSPNLERALNEEKKTCSMLNEEKIIMALELKTANENVEKMKAQLEKSDWMTKMLADQLEFCKKNTEMWQESNRNLTHHIQRVNVSNADENPKEWWEEKIEKLEDERDDLKIEMKELKEENIRLKNEHELSTHSALQSANTAATASVEVVNCRVEIKQLKREMASLVEKHKENIIDIEKKCEQLEFVNGTLRDRLHTLHERRLKEQPKGGGCSLEMKKDLEEKVAYYSKSFLMERNKSKDVQFDLRNDITVLENKLKQSEEEKEELNNKISTLEAKVKDSEDEKQRMDYWLKQSNKECEVLINENKRQNEELKRMGETSNRIAEELKSSLEVRGKLNSNIDESEETLKIMKGRIDTLRDGMKCAEEYIKELENQIEEMRDRTENEDRLDRRSSKDEKKTLSVQQKCREVIILERRNKEIVIENQPTSSSNRETSILLDQIELMRRRLNEQNDLLVVNAELEKEMANLKKENENMKSGKEENANLMEEVSTLREELKRLQRHVTTLKQQKRKAVAKNEELMANADPTGDAALHAKEKEKMKKKIKELMTENKQLVKEKEKGEGRKDEKNGSSKEEYDSLKEQNKKLAKELKKSIEIREKLNATVDESESSNKILTRQLEWYKKGWLTFHEFAREEMNKNEKEENHLGLDSISMPPDHSPLIGPPPFCGPSPSYDIPYYPSPSPVNTPLYNPPPPAIYRASVPRTVAYTSGYGTPFVPPSPAYGTPYLPPPSPAYIAPFHPPLPQSQSLSNTSLYPPPPCPPSSTPSRCATPSFRPFPLPPRPPPRRLPPHQFRVETEPIKTKNVDDGKKSH</sequence>
<evidence type="ECO:0000313" key="4">
    <source>
        <dbReference type="Proteomes" id="UP000005239"/>
    </source>
</evidence>
<feature type="compositionally biased region" description="Basic and acidic residues" evidence="2">
    <location>
        <begin position="1355"/>
        <end position="1374"/>
    </location>
</feature>
<feature type="region of interest" description="Disordered" evidence="2">
    <location>
        <begin position="942"/>
        <end position="963"/>
    </location>
</feature>
<feature type="compositionally biased region" description="Pro residues" evidence="2">
    <location>
        <begin position="1317"/>
        <end position="1326"/>
    </location>
</feature>
<protein>
    <submittedName>
        <fullName evidence="3">Uncharacterized protein</fullName>
    </submittedName>
</protein>
<feature type="coiled-coil region" evidence="1">
    <location>
        <begin position="371"/>
        <end position="556"/>
    </location>
</feature>
<feature type="coiled-coil region" evidence="1">
    <location>
        <begin position="806"/>
        <end position="882"/>
    </location>
</feature>
<reference evidence="4" key="1">
    <citation type="journal article" date="2008" name="Nat. Genet.">
        <title>The Pristionchus pacificus genome provides a unique perspective on nematode lifestyle and parasitism.</title>
        <authorList>
            <person name="Dieterich C."/>
            <person name="Clifton S.W."/>
            <person name="Schuster L.N."/>
            <person name="Chinwalla A."/>
            <person name="Delehaunty K."/>
            <person name="Dinkelacker I."/>
            <person name="Fulton L."/>
            <person name="Fulton R."/>
            <person name="Godfrey J."/>
            <person name="Minx P."/>
            <person name="Mitreva M."/>
            <person name="Roeseler W."/>
            <person name="Tian H."/>
            <person name="Witte H."/>
            <person name="Yang S.P."/>
            <person name="Wilson R.K."/>
            <person name="Sommer R.J."/>
        </authorList>
    </citation>
    <scope>NUCLEOTIDE SEQUENCE [LARGE SCALE GENOMIC DNA]</scope>
    <source>
        <strain evidence="4">PS312</strain>
    </source>
</reference>
<dbReference type="Proteomes" id="UP000005239">
    <property type="component" value="Unassembled WGS sequence"/>
</dbReference>
<feature type="region of interest" description="Disordered" evidence="2">
    <location>
        <begin position="1296"/>
        <end position="1374"/>
    </location>
</feature>
<feature type="region of interest" description="Disordered" evidence="2">
    <location>
        <begin position="1082"/>
        <end position="1145"/>
    </location>
</feature>
<feature type="region of interest" description="Disordered" evidence="2">
    <location>
        <begin position="1"/>
        <end position="23"/>
    </location>
</feature>
<dbReference type="EnsemblMetazoa" id="PPA18381.1">
    <property type="protein sequence ID" value="PPA18381.1"/>
    <property type="gene ID" value="WBGene00107935"/>
</dbReference>
<dbReference type="PANTHER" id="PTHR24216">
    <property type="entry name" value="PAXILLIN-RELATED"/>
    <property type="match status" value="1"/>
</dbReference>
<keyword evidence="4" id="KW-1185">Reference proteome</keyword>
<evidence type="ECO:0000256" key="2">
    <source>
        <dbReference type="SAM" id="MobiDB-lite"/>
    </source>
</evidence>
<feature type="region of interest" description="Disordered" evidence="2">
    <location>
        <begin position="1201"/>
        <end position="1228"/>
    </location>
</feature>
<name>A0A2A6CYR3_PRIPA</name>
<feature type="compositionally biased region" description="Low complexity" evidence="2">
    <location>
        <begin position="1327"/>
        <end position="1336"/>
    </location>
</feature>
<reference evidence="3" key="2">
    <citation type="submission" date="2022-06" db="UniProtKB">
        <authorList>
            <consortium name="EnsemblMetazoa"/>
        </authorList>
    </citation>
    <scope>IDENTIFICATION</scope>
    <source>
        <strain evidence="3">PS312</strain>
    </source>
</reference>
<dbReference type="GO" id="GO:0030036">
    <property type="term" value="P:actin cytoskeleton organization"/>
    <property type="evidence" value="ECO:0000318"/>
    <property type="project" value="GO_Central"/>
</dbReference>
<feature type="compositionally biased region" description="Polar residues" evidence="2">
    <location>
        <begin position="1307"/>
        <end position="1316"/>
    </location>
</feature>
<feature type="coiled-coil region" evidence="1">
    <location>
        <begin position="657"/>
        <end position="751"/>
    </location>
</feature>
<feature type="region of interest" description="Disordered" evidence="2">
    <location>
        <begin position="48"/>
        <end position="70"/>
    </location>
</feature>
<evidence type="ECO:0000313" key="3">
    <source>
        <dbReference type="EnsemblMetazoa" id="PPA18381.1"/>
    </source>
</evidence>
<feature type="compositionally biased region" description="Basic and acidic residues" evidence="2">
    <location>
        <begin position="1095"/>
        <end position="1145"/>
    </location>
</feature>
<dbReference type="GO" id="GO:0005737">
    <property type="term" value="C:cytoplasm"/>
    <property type="evidence" value="ECO:0000318"/>
    <property type="project" value="GO_Central"/>
</dbReference>
<accession>A0A2A6CYR3</accession>
<proteinExistence type="predicted"/>
<dbReference type="PANTHER" id="PTHR24216:SF65">
    <property type="entry name" value="PAXILLIN-LIKE PROTEIN 1"/>
    <property type="match status" value="1"/>
</dbReference>
<feature type="compositionally biased region" description="Pro residues" evidence="2">
    <location>
        <begin position="1296"/>
        <end position="1306"/>
    </location>
</feature>